<keyword evidence="2" id="KW-0805">Transcription regulation</keyword>
<dbReference type="SUPFAM" id="SSF53850">
    <property type="entry name" value="Periplasmic binding protein-like II"/>
    <property type="match status" value="1"/>
</dbReference>
<comment type="similarity">
    <text evidence="1">Belongs to the LysR transcriptional regulatory family.</text>
</comment>
<dbReference type="GO" id="GO:0000976">
    <property type="term" value="F:transcription cis-regulatory region binding"/>
    <property type="evidence" value="ECO:0007669"/>
    <property type="project" value="TreeGrafter"/>
</dbReference>
<dbReference type="InterPro" id="IPR047788">
    <property type="entry name" value="LysR-like_Sec_metab"/>
</dbReference>
<evidence type="ECO:0000256" key="1">
    <source>
        <dbReference type="ARBA" id="ARBA00009437"/>
    </source>
</evidence>
<evidence type="ECO:0000256" key="2">
    <source>
        <dbReference type="ARBA" id="ARBA00023015"/>
    </source>
</evidence>
<keyword evidence="4" id="KW-0804">Transcription</keyword>
<gene>
    <name evidence="6" type="ORF">DealDRAFT_0464</name>
</gene>
<dbReference type="GO" id="GO:0003700">
    <property type="term" value="F:DNA-binding transcription factor activity"/>
    <property type="evidence" value="ECO:0007669"/>
    <property type="project" value="InterPro"/>
</dbReference>
<dbReference type="eggNOG" id="COG0583">
    <property type="taxonomic scope" value="Bacteria"/>
</dbReference>
<evidence type="ECO:0000256" key="3">
    <source>
        <dbReference type="ARBA" id="ARBA00023125"/>
    </source>
</evidence>
<dbReference type="PANTHER" id="PTHR30126:SF64">
    <property type="entry name" value="HTH-TYPE TRANSCRIPTIONAL REGULATOR CITR"/>
    <property type="match status" value="1"/>
</dbReference>
<keyword evidence="3" id="KW-0238">DNA-binding</keyword>
<accession>C0GDQ1</accession>
<dbReference type="Gene3D" id="1.10.10.10">
    <property type="entry name" value="Winged helix-like DNA-binding domain superfamily/Winged helix DNA-binding domain"/>
    <property type="match status" value="1"/>
</dbReference>
<feature type="domain" description="HTH lysR-type" evidence="5">
    <location>
        <begin position="1"/>
        <end position="58"/>
    </location>
</feature>
<dbReference type="RefSeq" id="WP_008514481.1">
    <property type="nucleotide sequence ID" value="NZ_ACJM01000002.1"/>
</dbReference>
<dbReference type="PRINTS" id="PR00039">
    <property type="entry name" value="HTHLYSR"/>
</dbReference>
<evidence type="ECO:0000256" key="4">
    <source>
        <dbReference type="ARBA" id="ARBA00023163"/>
    </source>
</evidence>
<dbReference type="InterPro" id="IPR036388">
    <property type="entry name" value="WH-like_DNA-bd_sf"/>
</dbReference>
<dbReference type="NCBIfam" id="NF040786">
    <property type="entry name" value="LysR_Sec_metab"/>
    <property type="match status" value="1"/>
</dbReference>
<dbReference type="PROSITE" id="PS50931">
    <property type="entry name" value="HTH_LYSR"/>
    <property type="match status" value="1"/>
</dbReference>
<dbReference type="Gene3D" id="3.40.190.290">
    <property type="match status" value="1"/>
</dbReference>
<dbReference type="AlphaFoldDB" id="C0GDQ1"/>
<dbReference type="EMBL" id="ACJM01000002">
    <property type="protein sequence ID" value="EEG78534.1"/>
    <property type="molecule type" value="Genomic_DNA"/>
</dbReference>
<dbReference type="PANTHER" id="PTHR30126">
    <property type="entry name" value="HTH-TYPE TRANSCRIPTIONAL REGULATOR"/>
    <property type="match status" value="1"/>
</dbReference>
<evidence type="ECO:0000313" key="7">
    <source>
        <dbReference type="Proteomes" id="UP000006443"/>
    </source>
</evidence>
<proteinExistence type="inferred from homology"/>
<dbReference type="Proteomes" id="UP000006443">
    <property type="component" value="Unassembled WGS sequence"/>
</dbReference>
<dbReference type="SUPFAM" id="SSF46785">
    <property type="entry name" value="Winged helix' DNA-binding domain"/>
    <property type="match status" value="1"/>
</dbReference>
<dbReference type="Pfam" id="PF03466">
    <property type="entry name" value="LysR_substrate"/>
    <property type="match status" value="1"/>
</dbReference>
<protein>
    <submittedName>
        <fullName evidence="6">Transcriptional regulator, LysR family</fullName>
    </submittedName>
</protein>
<dbReference type="OrthoDB" id="119203at2"/>
<evidence type="ECO:0000313" key="6">
    <source>
        <dbReference type="EMBL" id="EEG78534.1"/>
    </source>
</evidence>
<dbReference type="STRING" id="555088.DealDRAFT_0464"/>
<evidence type="ECO:0000259" key="5">
    <source>
        <dbReference type="PROSITE" id="PS50931"/>
    </source>
</evidence>
<keyword evidence="7" id="KW-1185">Reference proteome</keyword>
<comment type="caution">
    <text evidence="6">The sequence shown here is derived from an EMBL/GenBank/DDBJ whole genome shotgun (WGS) entry which is preliminary data.</text>
</comment>
<name>C0GDQ1_DETAL</name>
<reference evidence="6 7" key="1">
    <citation type="submission" date="2009-02" db="EMBL/GenBank/DDBJ databases">
        <title>Sequencing of the draft genome and assembly of Dethiobacter alkaliphilus AHT 1.</title>
        <authorList>
            <consortium name="US DOE Joint Genome Institute (JGI-PGF)"/>
            <person name="Lucas S."/>
            <person name="Copeland A."/>
            <person name="Lapidus A."/>
            <person name="Glavina del Rio T."/>
            <person name="Dalin E."/>
            <person name="Tice H."/>
            <person name="Bruce D."/>
            <person name="Goodwin L."/>
            <person name="Pitluck S."/>
            <person name="Larimer F."/>
            <person name="Land M.L."/>
            <person name="Hauser L."/>
            <person name="Muyzer G."/>
        </authorList>
    </citation>
    <scope>NUCLEOTIDE SEQUENCE [LARGE SCALE GENOMIC DNA]</scope>
    <source>
        <strain evidence="6 7">AHT 1</strain>
    </source>
</reference>
<dbReference type="FunFam" id="1.10.10.10:FF:000001">
    <property type="entry name" value="LysR family transcriptional regulator"/>
    <property type="match status" value="1"/>
</dbReference>
<organism evidence="6 7">
    <name type="scientific">Dethiobacter alkaliphilus AHT 1</name>
    <dbReference type="NCBI Taxonomy" id="555088"/>
    <lineage>
        <taxon>Bacteria</taxon>
        <taxon>Bacillati</taxon>
        <taxon>Bacillota</taxon>
        <taxon>Dethiobacteria</taxon>
        <taxon>Dethiobacterales</taxon>
        <taxon>Dethiobacteraceae</taxon>
        <taxon>Dethiobacter</taxon>
    </lineage>
</organism>
<dbReference type="InterPro" id="IPR005119">
    <property type="entry name" value="LysR_subst-bd"/>
</dbReference>
<dbReference type="InterPro" id="IPR036390">
    <property type="entry name" value="WH_DNA-bd_sf"/>
</dbReference>
<dbReference type="Pfam" id="PF00126">
    <property type="entry name" value="HTH_1"/>
    <property type="match status" value="1"/>
</dbReference>
<sequence>MEFYQLEAFVSVAAERSFSRAAEQLYLSQPTVSAHIKSLEKELGTSLFDRGKTELKLTGAGSVLYRFAREMLALRLSAVDSIRDSSEIGEEALTVAASSVPCQYLLPRAIAAFKELHNRVNIKLTQKNSKETCEDVFNYHVPVGVVGEKIKRPHLEFAPLLEDELVVAVPHKQHYSELLAKESVSLNDLSGHKMLLREPGSGTRSHFESELVKANASTEMFQVTIFDNQETIKQAVRQGLGLTVISRYVVSDYLQFGILATRSITDLNLKRSFYLVSHSKRILSPASKALLDHLKTFPWED</sequence>
<dbReference type="InterPro" id="IPR000847">
    <property type="entry name" value="LysR_HTH_N"/>
</dbReference>